<proteinExistence type="predicted"/>
<feature type="domain" description="25S rRNA (uridine-N(3))-methyltransferase BMT5-like" evidence="1">
    <location>
        <begin position="10"/>
        <end position="182"/>
    </location>
</feature>
<evidence type="ECO:0000259" key="1">
    <source>
        <dbReference type="Pfam" id="PF10354"/>
    </source>
</evidence>
<dbReference type="EC" id="2.1.1.-" evidence="2"/>
<dbReference type="InterPro" id="IPR019446">
    <property type="entry name" value="BMT5-like"/>
</dbReference>
<sequence>MIIDKTWRVLTIGDGDLSFSASLLTHHTPAALTATVLDTRDTLLGKYAHNDYQTLLQQDCPVLCSFDITDPSSWSQLAMHSFDLVIFQFPLIPAFKSHDEFKEKCKEVHINTLNRQLLRTFLIHSFKHFLDPNGARLCYITSKDVKPYKEWNIENALNMRTEIDYLGWHNFDINLFPGYKVRNVDRDKHVKDTKGITYVWSDNKQHSLKAQLNAALYQDANSCSLCATGPYNSEEEKQKHFATKKHLNMLNYEAMWELLLDRESEQA</sequence>
<dbReference type="EMBL" id="JBAKAZ010000063">
    <property type="protein sequence ID" value="MEL0630545.1"/>
    <property type="molecule type" value="Genomic_DNA"/>
</dbReference>
<comment type="caution">
    <text evidence="2">The sequence shown here is derived from an EMBL/GenBank/DDBJ whole genome shotgun (WGS) entry which is preliminary data.</text>
</comment>
<keyword evidence="2" id="KW-0808">Transferase</keyword>
<protein>
    <submittedName>
        <fullName evidence="2">Class I SAM-dependent methyltransferase</fullName>
        <ecNumber evidence="2">2.1.1.-</ecNumber>
    </submittedName>
</protein>
<keyword evidence="2" id="KW-0489">Methyltransferase</keyword>
<dbReference type="GO" id="GO:0008168">
    <property type="term" value="F:methyltransferase activity"/>
    <property type="evidence" value="ECO:0007669"/>
    <property type="project" value="UniProtKB-KW"/>
</dbReference>
<dbReference type="GO" id="GO:0032259">
    <property type="term" value="P:methylation"/>
    <property type="evidence" value="ECO:0007669"/>
    <property type="project" value="UniProtKB-KW"/>
</dbReference>
<dbReference type="Pfam" id="PF10354">
    <property type="entry name" value="BMT5-like"/>
    <property type="match status" value="1"/>
</dbReference>
<organism evidence="2 3">
    <name type="scientific">Psychromonas aquatilis</name>
    <dbReference type="NCBI Taxonomy" id="2005072"/>
    <lineage>
        <taxon>Bacteria</taxon>
        <taxon>Pseudomonadati</taxon>
        <taxon>Pseudomonadota</taxon>
        <taxon>Gammaproteobacteria</taxon>
        <taxon>Alteromonadales</taxon>
        <taxon>Psychromonadaceae</taxon>
        <taxon>Psychromonas</taxon>
    </lineage>
</organism>
<dbReference type="RefSeq" id="WP_341598672.1">
    <property type="nucleotide sequence ID" value="NZ_JBAKAZ010000063.1"/>
</dbReference>
<reference evidence="2 3" key="1">
    <citation type="submission" date="2024-02" db="EMBL/GenBank/DDBJ databases">
        <title>Bacteria isolated from the canopy kelp, Nereocystis luetkeana.</title>
        <authorList>
            <person name="Pfister C.A."/>
            <person name="Younker I.T."/>
            <person name="Light S.H."/>
        </authorList>
    </citation>
    <scope>NUCLEOTIDE SEQUENCE [LARGE SCALE GENOMIC DNA]</scope>
    <source>
        <strain evidence="2 3">TI.1.05</strain>
    </source>
</reference>
<evidence type="ECO:0000313" key="2">
    <source>
        <dbReference type="EMBL" id="MEL0630545.1"/>
    </source>
</evidence>
<dbReference type="Proteomes" id="UP001369082">
    <property type="component" value="Unassembled WGS sequence"/>
</dbReference>
<evidence type="ECO:0000313" key="3">
    <source>
        <dbReference type="Proteomes" id="UP001369082"/>
    </source>
</evidence>
<name>A0ABU9GT87_9GAMM</name>
<gene>
    <name evidence="2" type="ORF">V6256_13090</name>
</gene>
<accession>A0ABU9GT87</accession>
<keyword evidence="3" id="KW-1185">Reference proteome</keyword>